<evidence type="ECO:0000256" key="3">
    <source>
        <dbReference type="ARBA" id="ARBA00022692"/>
    </source>
</evidence>
<evidence type="ECO:0000313" key="8">
    <source>
        <dbReference type="Proteomes" id="UP000006794"/>
    </source>
</evidence>
<protein>
    <submittedName>
        <fullName evidence="7">FUN14 family protein</fullName>
    </submittedName>
</protein>
<keyword evidence="4 6" id="KW-1133">Transmembrane helix</keyword>
<evidence type="ECO:0000313" key="7">
    <source>
        <dbReference type="EMBL" id="AEH37749.1"/>
    </source>
</evidence>
<keyword evidence="3 6" id="KW-0812">Transmembrane</keyword>
<dbReference type="KEGG" id="hxa:Halxa_3135"/>
<name>F8D6K9_HALXS</name>
<gene>
    <name evidence="7" type="ordered locus">Halxa_3135</name>
</gene>
<accession>F8D6K9</accession>
<reference evidence="7 8" key="1">
    <citation type="journal article" date="2012" name="Stand. Genomic Sci.">
        <title>Complete genome sequence of Halopiger xanaduensis type strain (SH-6(T)).</title>
        <authorList>
            <person name="Anderson I."/>
            <person name="Tindall B.J."/>
            <person name="Rohde M."/>
            <person name="Lucas S."/>
            <person name="Han J."/>
            <person name="Lapidus A."/>
            <person name="Cheng J.F."/>
            <person name="Goodwin L."/>
            <person name="Pitluck S."/>
            <person name="Peters L."/>
            <person name="Pati A."/>
            <person name="Mikhailova N."/>
            <person name="Pagani I."/>
            <person name="Teshima H."/>
            <person name="Han C."/>
            <person name="Tapia R."/>
            <person name="Land M."/>
            <person name="Woyke T."/>
            <person name="Klenk H.P."/>
            <person name="Kyrpides N."/>
            <person name="Ivanova N."/>
        </authorList>
    </citation>
    <scope>NUCLEOTIDE SEQUENCE [LARGE SCALE GENOMIC DNA]</scope>
    <source>
        <strain evidence="8">DSM 18323 / JCM 14033 / SH-6</strain>
    </source>
</reference>
<feature type="transmembrane region" description="Helical" evidence="6">
    <location>
        <begin position="83"/>
        <end position="101"/>
    </location>
</feature>
<proteinExistence type="inferred from homology"/>
<comment type="subcellular location">
    <subcellularLocation>
        <location evidence="1">Membrane</location>
    </subcellularLocation>
</comment>
<comment type="similarity">
    <text evidence="2">Belongs to the FUN14 family.</text>
</comment>
<feature type="transmembrane region" description="Helical" evidence="6">
    <location>
        <begin position="6"/>
        <end position="23"/>
    </location>
</feature>
<evidence type="ECO:0000256" key="5">
    <source>
        <dbReference type="ARBA" id="ARBA00023136"/>
    </source>
</evidence>
<keyword evidence="5 6" id="KW-0472">Membrane</keyword>
<dbReference type="GeneID" id="10798086"/>
<evidence type="ECO:0000256" key="2">
    <source>
        <dbReference type="ARBA" id="ARBA00009160"/>
    </source>
</evidence>
<dbReference type="AlphaFoldDB" id="F8D6K9"/>
<sequence length="104" mass="10723">MIDVDPVTLALEFGGGLAIGALVGFGTKRVAKVLAIVVGIQLMAFRYLESQGIVIVDYERLSAGLVGTGERVDGAATPWLESVLSAVTIGAGFASGFLIGFHRG</sequence>
<dbReference type="eggNOG" id="arCOG04811">
    <property type="taxonomic scope" value="Archaea"/>
</dbReference>
<dbReference type="OrthoDB" id="168550at2157"/>
<dbReference type="Pfam" id="PF04930">
    <property type="entry name" value="FUN14"/>
    <property type="match status" value="1"/>
</dbReference>
<feature type="transmembrane region" description="Helical" evidence="6">
    <location>
        <begin position="30"/>
        <end position="48"/>
    </location>
</feature>
<dbReference type="GO" id="GO:0016020">
    <property type="term" value="C:membrane"/>
    <property type="evidence" value="ECO:0007669"/>
    <property type="project" value="UniProtKB-SubCell"/>
</dbReference>
<evidence type="ECO:0000256" key="4">
    <source>
        <dbReference type="ARBA" id="ARBA00022989"/>
    </source>
</evidence>
<dbReference type="RefSeq" id="WP_013880639.1">
    <property type="nucleotide sequence ID" value="NC_015666.1"/>
</dbReference>
<dbReference type="HOGENOM" id="CLU_095425_1_1_2"/>
<dbReference type="EMBL" id="CP002839">
    <property type="protein sequence ID" value="AEH37749.1"/>
    <property type="molecule type" value="Genomic_DNA"/>
</dbReference>
<organism evidence="7 8">
    <name type="scientific">Halopiger xanaduensis (strain DSM 18323 / JCM 14033 / SH-6)</name>
    <dbReference type="NCBI Taxonomy" id="797210"/>
    <lineage>
        <taxon>Archaea</taxon>
        <taxon>Methanobacteriati</taxon>
        <taxon>Methanobacteriota</taxon>
        <taxon>Stenosarchaea group</taxon>
        <taxon>Halobacteria</taxon>
        <taxon>Halobacteriales</taxon>
        <taxon>Natrialbaceae</taxon>
        <taxon>Halopiger</taxon>
    </lineage>
</organism>
<evidence type="ECO:0000256" key="1">
    <source>
        <dbReference type="ARBA" id="ARBA00004370"/>
    </source>
</evidence>
<evidence type="ECO:0000256" key="6">
    <source>
        <dbReference type="SAM" id="Phobius"/>
    </source>
</evidence>
<keyword evidence="8" id="KW-1185">Reference proteome</keyword>
<dbReference type="InterPro" id="IPR007014">
    <property type="entry name" value="FUN14"/>
</dbReference>
<dbReference type="Proteomes" id="UP000006794">
    <property type="component" value="Chromosome"/>
</dbReference>